<evidence type="ECO:0000313" key="2">
    <source>
        <dbReference type="Proteomes" id="UP000570474"/>
    </source>
</evidence>
<dbReference type="Proteomes" id="UP000570474">
    <property type="component" value="Unassembled WGS sequence"/>
</dbReference>
<evidence type="ECO:0000313" key="1">
    <source>
        <dbReference type="EMBL" id="NLR68205.1"/>
    </source>
</evidence>
<protein>
    <submittedName>
        <fullName evidence="1">Uncharacterized protein</fullName>
    </submittedName>
</protein>
<keyword evidence="2" id="KW-1185">Reference proteome</keyword>
<sequence length="108" mass="11798">MNLWSLMVFIQQTMGAIAINSNSLPCRIIQEQQYSGRLFVQMESVGAEDSPILTISDNHHSPVRMIPIAPNSISAGQLVCLTGLSAGEYIARVTVAGRVAEKNIEIRQ</sequence>
<dbReference type="EMBL" id="JABAIA010000003">
    <property type="protein sequence ID" value="NLR68205.1"/>
    <property type="molecule type" value="Genomic_DNA"/>
</dbReference>
<comment type="caution">
    <text evidence="1">The sequence shown here is derived from an EMBL/GenBank/DDBJ whole genome shotgun (WGS) entry which is preliminary data.</text>
</comment>
<reference evidence="1 2" key="1">
    <citation type="submission" date="2020-04" db="EMBL/GenBank/DDBJ databases">
        <authorList>
            <person name="Yin C."/>
        </authorList>
    </citation>
    <scope>NUCLEOTIDE SEQUENCE [LARGE SCALE GENOMIC DNA]</scope>
    <source>
        <strain evidence="1 2">Ae27</strain>
    </source>
</reference>
<organism evidence="1 2">
    <name type="scientific">Chitinophaga varians</name>
    <dbReference type="NCBI Taxonomy" id="2202339"/>
    <lineage>
        <taxon>Bacteria</taxon>
        <taxon>Pseudomonadati</taxon>
        <taxon>Bacteroidota</taxon>
        <taxon>Chitinophagia</taxon>
        <taxon>Chitinophagales</taxon>
        <taxon>Chitinophagaceae</taxon>
        <taxon>Chitinophaga</taxon>
    </lineage>
</organism>
<proteinExistence type="predicted"/>
<dbReference type="RefSeq" id="WP_168874136.1">
    <property type="nucleotide sequence ID" value="NZ_JABAIA010000003.1"/>
</dbReference>
<accession>A0A847S419</accession>
<gene>
    <name evidence="1" type="ORF">HGH92_28120</name>
</gene>
<dbReference type="AlphaFoldDB" id="A0A847S419"/>
<name>A0A847S419_9BACT</name>